<sequence>MATTLHRFTVTETAAVAHAIDLARFTWPELQNDRAALLRRIIEWSGGELEERRASVLASRREAIRANAGAATGAFPPDAADSLKGEWAE</sequence>
<evidence type="ECO:0000313" key="2">
    <source>
        <dbReference type="EMBL" id="BDZ52181.1"/>
    </source>
</evidence>
<feature type="region of interest" description="Disordered" evidence="1">
    <location>
        <begin position="69"/>
        <end position="89"/>
    </location>
</feature>
<name>A0ABM8GUR7_9MICO</name>
<evidence type="ECO:0000256" key="1">
    <source>
        <dbReference type="SAM" id="MobiDB-lite"/>
    </source>
</evidence>
<dbReference type="EMBL" id="AP027732">
    <property type="protein sequence ID" value="BDZ52181.1"/>
    <property type="molecule type" value="Genomic_DNA"/>
</dbReference>
<dbReference type="RefSeq" id="WP_286344806.1">
    <property type="nucleotide sequence ID" value="NZ_AP027732.1"/>
</dbReference>
<proteinExistence type="predicted"/>
<evidence type="ECO:0000313" key="3">
    <source>
        <dbReference type="Proteomes" id="UP001321486"/>
    </source>
</evidence>
<dbReference type="Proteomes" id="UP001321486">
    <property type="component" value="Chromosome"/>
</dbReference>
<protein>
    <submittedName>
        <fullName evidence="2">Uncharacterized protein</fullName>
    </submittedName>
</protein>
<keyword evidence="3" id="KW-1185">Reference proteome</keyword>
<reference evidence="3" key="1">
    <citation type="journal article" date="2019" name="Int. J. Syst. Evol. Microbiol.">
        <title>The Global Catalogue of Microorganisms (GCM) 10K type strain sequencing project: providing services to taxonomists for standard genome sequencing and annotation.</title>
        <authorList>
            <consortium name="The Broad Institute Genomics Platform"/>
            <consortium name="The Broad Institute Genome Sequencing Center for Infectious Disease"/>
            <person name="Wu L."/>
            <person name="Ma J."/>
        </authorList>
    </citation>
    <scope>NUCLEOTIDE SEQUENCE [LARGE SCALE GENOMIC DNA]</scope>
    <source>
        <strain evidence="3">NBRC 108728</strain>
    </source>
</reference>
<accession>A0ABM8GUR7</accession>
<gene>
    <name evidence="2" type="ORF">GCM10025867_44220</name>
</gene>
<organism evidence="2 3">
    <name type="scientific">Frondihabitans sucicola</name>
    <dbReference type="NCBI Taxonomy" id="1268041"/>
    <lineage>
        <taxon>Bacteria</taxon>
        <taxon>Bacillati</taxon>
        <taxon>Actinomycetota</taxon>
        <taxon>Actinomycetes</taxon>
        <taxon>Micrococcales</taxon>
        <taxon>Microbacteriaceae</taxon>
        <taxon>Frondihabitans</taxon>
    </lineage>
</organism>